<feature type="compositionally biased region" description="Basic and acidic residues" evidence="1">
    <location>
        <begin position="684"/>
        <end position="696"/>
    </location>
</feature>
<feature type="compositionally biased region" description="Basic and acidic residues" evidence="1">
    <location>
        <begin position="744"/>
        <end position="754"/>
    </location>
</feature>
<feature type="compositionally biased region" description="Polar residues" evidence="1">
    <location>
        <begin position="669"/>
        <end position="682"/>
    </location>
</feature>
<dbReference type="Proteomes" id="UP000837857">
    <property type="component" value="Chromosome 1"/>
</dbReference>
<organism evidence="2 3">
    <name type="scientific">Iphiclides podalirius</name>
    <name type="common">scarce swallowtail</name>
    <dbReference type="NCBI Taxonomy" id="110791"/>
    <lineage>
        <taxon>Eukaryota</taxon>
        <taxon>Metazoa</taxon>
        <taxon>Ecdysozoa</taxon>
        <taxon>Arthropoda</taxon>
        <taxon>Hexapoda</taxon>
        <taxon>Insecta</taxon>
        <taxon>Pterygota</taxon>
        <taxon>Neoptera</taxon>
        <taxon>Endopterygota</taxon>
        <taxon>Lepidoptera</taxon>
        <taxon>Glossata</taxon>
        <taxon>Ditrysia</taxon>
        <taxon>Papilionoidea</taxon>
        <taxon>Papilionidae</taxon>
        <taxon>Papilioninae</taxon>
        <taxon>Iphiclides</taxon>
    </lineage>
</organism>
<feature type="region of interest" description="Disordered" evidence="1">
    <location>
        <begin position="669"/>
        <end position="719"/>
    </location>
</feature>
<feature type="region of interest" description="Disordered" evidence="1">
    <location>
        <begin position="732"/>
        <end position="754"/>
    </location>
</feature>
<proteinExistence type="predicted"/>
<evidence type="ECO:0000313" key="3">
    <source>
        <dbReference type="Proteomes" id="UP000837857"/>
    </source>
</evidence>
<sequence>MDVGVKLNVINKQEHLVNDHNSLKAGEVLTSAELKKVLKFVYGAAVIGGNGLVKIGRKKIRIHLPQAVKHIHHHKKIYITNHPAPSQYAPAYMPSAEGAVAVPTNIALPAVAKLMPINSVDVIEESVRVPGLAASGSKLLPLYRARGFYGPTHSELDEQDYEVPTSVLAPAQDARHAKRVKVVKVNEPPRKKVTQKAKPKRAPPRKPVPSHHDDEHPVSTFHEQFYSDVQDSGMIRKIKKPPRVEKIVDGNTEHIHTYSEEHIHKVVFDDEPNYSGIVGVEPTGAMSAYAPFIPLKNGQLLAMASNPYQTLAVTGSMGTPSQYEYAAYNPREVTHDHIFHDHGELPEEVDLTGDILSLPPKVSYNSQGLRIGAGQTNRVKSRYPQRSTKAPPSDYTYYESIYSPNQAKPTKASTAAPFYVHSHDESLSEFKPVSTYRFKEGISSKGRNKVPTYYGKPATDYRLKQQTNVPAPFSVSSKIIHDYTPSPQSYQAGASFGNGLSLYEDANPFVNFKDNVNNFEYDSYASPTNVHRVEGKSRNSVYGPNRKGAKSFSTQNVNFGTRGLQNFPDNFVNDAVLFGDHDGAPSALENVDSLDQSQFLGSVTPVAYTAKDSPRPYQYYTAIAVKTLSDDQLSEPDASNTNFQYAEAPTLTTTPVPFAVATTSSAQNYQTNQVSADSTSIRPQPDEKKENKKYATNDKNTSKSTSPQERHRAMKQIEPPTNVYKYRFHSSQKQGLNVISPSTERSKLRYGDKI</sequence>
<feature type="region of interest" description="Disordered" evidence="1">
    <location>
        <begin position="186"/>
        <end position="218"/>
    </location>
</feature>
<evidence type="ECO:0000313" key="2">
    <source>
        <dbReference type="EMBL" id="CAH2034630.1"/>
    </source>
</evidence>
<name>A0ABN8HPP2_9NEOP</name>
<gene>
    <name evidence="2" type="ORF">IPOD504_LOCUS219</name>
</gene>
<accession>A0ABN8HPP2</accession>
<dbReference type="EMBL" id="OW152813">
    <property type="protein sequence ID" value="CAH2034630.1"/>
    <property type="molecule type" value="Genomic_DNA"/>
</dbReference>
<feature type="compositionally biased region" description="Polar residues" evidence="1">
    <location>
        <begin position="697"/>
        <end position="707"/>
    </location>
</feature>
<feature type="non-terminal residue" evidence="2">
    <location>
        <position position="754"/>
    </location>
</feature>
<evidence type="ECO:0000256" key="1">
    <source>
        <dbReference type="SAM" id="MobiDB-lite"/>
    </source>
</evidence>
<feature type="compositionally biased region" description="Polar residues" evidence="1">
    <location>
        <begin position="732"/>
        <end position="743"/>
    </location>
</feature>
<protein>
    <submittedName>
        <fullName evidence="2">Uncharacterized protein</fullName>
    </submittedName>
</protein>
<keyword evidence="3" id="KW-1185">Reference proteome</keyword>
<reference evidence="2" key="1">
    <citation type="submission" date="2022-03" db="EMBL/GenBank/DDBJ databases">
        <authorList>
            <person name="Martin H S."/>
        </authorList>
    </citation>
    <scope>NUCLEOTIDE SEQUENCE</scope>
</reference>
<feature type="compositionally biased region" description="Basic residues" evidence="1">
    <location>
        <begin position="191"/>
        <end position="204"/>
    </location>
</feature>